<keyword evidence="2" id="KW-0812">Transmembrane</keyword>
<gene>
    <name evidence="3" type="ORF">PEVE_00015858</name>
</gene>
<keyword evidence="4" id="KW-1185">Reference proteome</keyword>
<feature type="compositionally biased region" description="Basic and acidic residues" evidence="1">
    <location>
        <begin position="1380"/>
        <end position="1392"/>
    </location>
</feature>
<feature type="compositionally biased region" description="Basic and acidic residues" evidence="1">
    <location>
        <begin position="1400"/>
        <end position="1452"/>
    </location>
</feature>
<keyword evidence="2" id="KW-1133">Transmembrane helix</keyword>
<evidence type="ECO:0000313" key="3">
    <source>
        <dbReference type="EMBL" id="CAH3022537.1"/>
    </source>
</evidence>
<keyword evidence="2" id="KW-0472">Membrane</keyword>
<evidence type="ECO:0000256" key="1">
    <source>
        <dbReference type="SAM" id="MobiDB-lite"/>
    </source>
</evidence>
<accession>A0ABN8LZE5</accession>
<evidence type="ECO:0000313" key="4">
    <source>
        <dbReference type="Proteomes" id="UP001159427"/>
    </source>
</evidence>
<evidence type="ECO:0008006" key="5">
    <source>
        <dbReference type="Google" id="ProtNLM"/>
    </source>
</evidence>
<reference evidence="3 4" key="1">
    <citation type="submission" date="2022-05" db="EMBL/GenBank/DDBJ databases">
        <authorList>
            <consortium name="Genoscope - CEA"/>
            <person name="William W."/>
        </authorList>
    </citation>
    <scope>NUCLEOTIDE SEQUENCE [LARGE SCALE GENOMIC DNA]</scope>
</reference>
<feature type="region of interest" description="Disordered" evidence="1">
    <location>
        <begin position="1298"/>
        <end position="1452"/>
    </location>
</feature>
<proteinExistence type="predicted"/>
<feature type="region of interest" description="Disordered" evidence="1">
    <location>
        <begin position="1472"/>
        <end position="1525"/>
    </location>
</feature>
<organism evidence="3 4">
    <name type="scientific">Porites evermanni</name>
    <dbReference type="NCBI Taxonomy" id="104178"/>
    <lineage>
        <taxon>Eukaryota</taxon>
        <taxon>Metazoa</taxon>
        <taxon>Cnidaria</taxon>
        <taxon>Anthozoa</taxon>
        <taxon>Hexacorallia</taxon>
        <taxon>Scleractinia</taxon>
        <taxon>Fungiina</taxon>
        <taxon>Poritidae</taxon>
        <taxon>Porites</taxon>
    </lineage>
</organism>
<dbReference type="Proteomes" id="UP001159427">
    <property type="component" value="Unassembled WGS sequence"/>
</dbReference>
<sequence>MKPYVSVLGISRFVLICCALLFSWAKGDKTTRRFVGLPESGQRVSHNDTSGNSRTLIIRHNLPGKIIFHESNDFWIELQTTIPDGQLNNSEVKATYSSLDNETILLQVYQPVLQKPVEANEKDKLVLIIVSSVGSFAFLCIIVSALCYFCYWKKRRTLKADGTTKEIPKENSTPDSGRVSQALLRRSRPAGTTPFMVVAVCACVLQAQLQPYNVDINVFFPKGFLRPDSRVFLKSENNNEVLVITNDTSLKIGVFDVADAGLVSENRCSAKNLTCVNGACDPLAGKCVCPRKMRAKKDKEGQTRCVYRCDEKCQKGFFEVSPCNHTQPAVCKKCRPLCSFQEFESAPCAGKTDRKCTDISQLPPIKVSSNVVYEDVLKVKDDPPVSQVISNISKDSTTWLNRTSGLAIKLKMLRVDFSTTFKEVNHEVNDNDMLSKDSTSQAVLRNFCGSPIPDFYSISLQESVDKVRFIKGHPQSPCPSYDGSPSKIPVARNLLSCNGAENPVLRLFGEKNSLEDLWKEEKSQECYNNKQSCAICRERCTALSRNDPICNVTKEDLQRENKQDYGEHFTYCFDCCFQANCICSNCPCSLYNTSCLTSQVTCVEAKHFTVPIQPIFPKLGDFKCHVEISRGPVFELEASVWKDKALLRRIETSERNNSQGAGEGRDYGFMVLTRPSFLRNDITKDILISGKAGDKKFNVGLYKLEEELSAQGATRRLYIQPKEPFIINSKSWPKENCQTMETENFITIKPSRSINNFQSFSSLTAKIAYEHNERVYKVYNNSGSHYVHVELPQGRSVLKYAFPETVVLNDRSFAGRLLKNRTFWTIRLTGRVSSCPGFFVVRLTDQDRPDVEVYHYDIAITTEDCSFLVEFHLPSSGDTNSIDKQFVVRLTDSRKTLKVILVSPMGIPDIVIPNIDDDFDVTKLEVLIPFSSAVGGMMIVLIAILIYDYKTRPKDAHHRDRDNQLHFRHVLFVVWFVGMRLLKSFLLTLTVFSVILTAIHYTNVRTLQKYRTFHEEQKDLERAFMEQMDAHRVQEINRQWSVLGKGKLICDQKLKELNIFLEKYFKEMKERQEEEMRRKYIILAAKHRIDNQFKEARVKFERERKRMNEQLSSYSRELNSRLSQIQNKIESSFWLKAARGLYKVLNGIAKTFGKSMKPFIRWVGLSVSFPNVQVSLPSFDDLFDDFALSSLTAHDSESNSSFIEDVFKSDTKISIKEMSVPELNISSPFSKGRAKELLALDWIVQLYQSGIFTVIFIVLDSLWFIYRHSKTYQLAVVLIHGFPKIYQLEQIQMKEEKKEKKKKKKEDKLQQKARNENDDGNEENSIEKQEKSSKGHDKINGETEIQELKHLQEEEEKKGKTKTKKKEDKLQPKGPKKTRRENEDLKTIDSKENSLQLQERSGKGKDKINSETKIQEPVRIQKEQEKKEKKTKEDNLEKINAKKARQEKDKGKAIDCSKNSIDVQETFIEGKNKINAERGEKTTESRDMTSEQDVNTKPTEKEIVNEQDEIDGSENQRNSSKFGGDEPKWKKGIYHGLKGVDLLNTAFVKFLVKLKELNYQINNTNLVPMCVLSVIAILSVYVVIVTAKHSMNVKTLEVVGYFDLKMAPLLTMRKIVNTRITSSAFLVNEVHIPYYENRVNARIAFYRKKAKMYQAYQCSKADLHNEEYCSWREEESCQGVGAYNQGFLDNLTQFECNLEPVLAQRFIKFDRFRYKERHKKAISPYVAALQSLILDTFYMILIVIGIFIVFKILGIAVFLLLKKFDLVRQVKHYQTNHDLTREMAVPHCIKYPSSEQIEREIRPIQLSEEMRRKFGPTVREGYSTQWVK</sequence>
<feature type="compositionally biased region" description="Basic and acidic residues" evidence="1">
    <location>
        <begin position="1325"/>
        <end position="1358"/>
    </location>
</feature>
<feature type="transmembrane region" description="Helical" evidence="2">
    <location>
        <begin position="970"/>
        <end position="1001"/>
    </location>
</feature>
<comment type="caution">
    <text evidence="3">The sequence shown here is derived from an EMBL/GenBank/DDBJ whole genome shotgun (WGS) entry which is preliminary data.</text>
</comment>
<feature type="transmembrane region" description="Helical" evidence="2">
    <location>
        <begin position="1566"/>
        <end position="1587"/>
    </location>
</feature>
<feature type="transmembrane region" description="Helical" evidence="2">
    <location>
        <begin position="926"/>
        <end position="949"/>
    </location>
</feature>
<feature type="compositionally biased region" description="Basic and acidic residues" evidence="1">
    <location>
        <begin position="1306"/>
        <end position="1317"/>
    </location>
</feature>
<protein>
    <recommendedName>
        <fullName evidence="5">TNFR-Cys domain-containing protein</fullName>
    </recommendedName>
</protein>
<feature type="compositionally biased region" description="Basic and acidic residues" evidence="1">
    <location>
        <begin position="1472"/>
        <end position="1489"/>
    </location>
</feature>
<feature type="transmembrane region" description="Helical" evidence="2">
    <location>
        <begin position="1246"/>
        <end position="1266"/>
    </location>
</feature>
<feature type="transmembrane region" description="Helical" evidence="2">
    <location>
        <begin position="125"/>
        <end position="151"/>
    </location>
</feature>
<feature type="transmembrane region" description="Helical" evidence="2">
    <location>
        <begin position="1737"/>
        <end position="1761"/>
    </location>
</feature>
<dbReference type="EMBL" id="CALNXI010000223">
    <property type="protein sequence ID" value="CAH3022537.1"/>
    <property type="molecule type" value="Genomic_DNA"/>
</dbReference>
<name>A0ABN8LZE5_9CNID</name>
<evidence type="ECO:0000256" key="2">
    <source>
        <dbReference type="SAM" id="Phobius"/>
    </source>
</evidence>